<dbReference type="Pfam" id="PF02342">
    <property type="entry name" value="TerD"/>
    <property type="match status" value="1"/>
</dbReference>
<dbReference type="EMBL" id="JAEKOZ010000001">
    <property type="protein sequence ID" value="MBJ3805736.1"/>
    <property type="molecule type" value="Genomic_DNA"/>
</dbReference>
<proteinExistence type="inferred from homology"/>
<dbReference type="CDD" id="cd06974">
    <property type="entry name" value="TerD_like"/>
    <property type="match status" value="1"/>
</dbReference>
<protein>
    <submittedName>
        <fullName evidence="3">VWA domain-containing protein</fullName>
    </submittedName>
</protein>
<dbReference type="Proteomes" id="UP000634780">
    <property type="component" value="Unassembled WGS sequence"/>
</dbReference>
<sequence length="415" mass="45016">MTTTSLPKGGNAPLPTKPCRITLTASRVAIDVCAVLLTQSGTVRSDDDLVFYNHPAQDGVALAGQTISADLTVVPTSVDRIMIVASIDPCLPNVCFNADSTPRADIDCEGEQLTFIPPPLLRGETAAVLVEIYRRGGGWKVRAVGQGWHTGLVGLATDFGIVVDDAGSESHTTPRAGTAPSQTPAISLDKLQRSAPGLVNLYEAAQISLVKTGVMGQRAAVYLVLDHSGSMYDFYDDGTMQHLAEQALGLSANLDDDGTVPLVFFSHEVDLVTDISLENYRSRIDHLHKTLEWGGTCYAPAMQSVIDHYRHSRCTEPAFVIFQTDGDPCDRKETRDLLRGASSLPIFWQFVGFGLSRDLRFLRSLDTLDGRTVDSAGYFGAGQQPIKRADADLYARLMKEFPDWLTVARATGVIR</sequence>
<dbReference type="SMART" id="SM00327">
    <property type="entry name" value="VWA"/>
    <property type="match status" value="1"/>
</dbReference>
<evidence type="ECO:0000259" key="2">
    <source>
        <dbReference type="PROSITE" id="PS50234"/>
    </source>
</evidence>
<dbReference type="PANTHER" id="PTHR32097:SF4">
    <property type="entry name" value="GENERAL STRESS PROTEIN 16U"/>
    <property type="match status" value="1"/>
</dbReference>
<keyword evidence="4" id="KW-1185">Reference proteome</keyword>
<gene>
    <name evidence="3" type="ORF">JGB26_01115</name>
</gene>
<dbReference type="CDD" id="cd00198">
    <property type="entry name" value="vWFA"/>
    <property type="match status" value="1"/>
</dbReference>
<dbReference type="InterPro" id="IPR002035">
    <property type="entry name" value="VWF_A"/>
</dbReference>
<organism evidence="3 4">
    <name type="scientific">Streptomyces flavofungini</name>
    <dbReference type="NCBI Taxonomy" id="68200"/>
    <lineage>
        <taxon>Bacteria</taxon>
        <taxon>Bacillati</taxon>
        <taxon>Actinomycetota</taxon>
        <taxon>Actinomycetes</taxon>
        <taxon>Kitasatosporales</taxon>
        <taxon>Streptomycetaceae</taxon>
        <taxon>Streptomyces</taxon>
    </lineage>
</organism>
<reference evidence="3 4" key="1">
    <citation type="submission" date="2020-12" db="EMBL/GenBank/DDBJ databases">
        <title>Streptomyces typhae sp. nov., a novel endophytic actinomycete isolated from the root of cattail pollen (Typha angustifolia L.).</title>
        <authorList>
            <person name="Peng C."/>
            <person name="Liu C."/>
        </authorList>
    </citation>
    <scope>NUCLEOTIDE SEQUENCE [LARGE SCALE GENOMIC DNA]</scope>
    <source>
        <strain evidence="3 4">JCM 4753</strain>
    </source>
</reference>
<evidence type="ECO:0000313" key="3">
    <source>
        <dbReference type="EMBL" id="MBJ3805736.1"/>
    </source>
</evidence>
<dbReference type="Gene3D" id="2.60.60.30">
    <property type="entry name" value="sav2460 like domains"/>
    <property type="match status" value="1"/>
</dbReference>
<dbReference type="InterPro" id="IPR003325">
    <property type="entry name" value="TerD"/>
</dbReference>
<dbReference type="InterPro" id="IPR051324">
    <property type="entry name" value="Stress/Tellurium_Resist"/>
</dbReference>
<dbReference type="InterPro" id="IPR036465">
    <property type="entry name" value="vWFA_dom_sf"/>
</dbReference>
<evidence type="ECO:0000256" key="1">
    <source>
        <dbReference type="ARBA" id="ARBA00008775"/>
    </source>
</evidence>
<dbReference type="Pfam" id="PF10138">
    <property type="entry name" value="vWA-TerF-like"/>
    <property type="match status" value="1"/>
</dbReference>
<dbReference type="PANTHER" id="PTHR32097">
    <property type="entry name" value="CAMP-BINDING PROTEIN 1-RELATED"/>
    <property type="match status" value="1"/>
</dbReference>
<dbReference type="SUPFAM" id="SSF53300">
    <property type="entry name" value="vWA-like"/>
    <property type="match status" value="1"/>
</dbReference>
<dbReference type="PROSITE" id="PS50234">
    <property type="entry name" value="VWFA"/>
    <property type="match status" value="1"/>
</dbReference>
<accession>A0ABS0WXT3</accession>
<dbReference type="Gene3D" id="3.40.50.410">
    <property type="entry name" value="von Willebrand factor, type A domain"/>
    <property type="match status" value="1"/>
</dbReference>
<evidence type="ECO:0000313" key="4">
    <source>
        <dbReference type="Proteomes" id="UP000634780"/>
    </source>
</evidence>
<comment type="similarity">
    <text evidence="1">Belongs to the CAPAB/TerDEXZ family.</text>
</comment>
<name>A0ABS0WXT3_9ACTN</name>
<feature type="domain" description="VWFA" evidence="2">
    <location>
        <begin position="220"/>
        <end position="401"/>
    </location>
</feature>
<dbReference type="InterPro" id="IPR019303">
    <property type="entry name" value="vWA_TerF_C"/>
</dbReference>
<comment type="caution">
    <text evidence="3">The sequence shown here is derived from an EMBL/GenBank/DDBJ whole genome shotgun (WGS) entry which is preliminary data.</text>
</comment>